<dbReference type="InterPro" id="IPR046765">
    <property type="entry name" value="Antitox_RHH"/>
</dbReference>
<comment type="caution">
    <text evidence="3">The sequence shown here is derived from an EMBL/GenBank/DDBJ whole genome shotgun (WGS) entry which is preliminary data.</text>
</comment>
<dbReference type="AlphaFoldDB" id="A0A9X1IH62"/>
<organism evidence="3 4">
    <name type="scientific">Roseicella aerolata</name>
    <dbReference type="NCBI Taxonomy" id="2883479"/>
    <lineage>
        <taxon>Bacteria</taxon>
        <taxon>Pseudomonadati</taxon>
        <taxon>Pseudomonadota</taxon>
        <taxon>Alphaproteobacteria</taxon>
        <taxon>Acetobacterales</taxon>
        <taxon>Roseomonadaceae</taxon>
        <taxon>Roseicella</taxon>
    </lineage>
</organism>
<dbReference type="Proteomes" id="UP001139311">
    <property type="component" value="Unassembled WGS sequence"/>
</dbReference>
<keyword evidence="4" id="KW-1185">Reference proteome</keyword>
<dbReference type="RefSeq" id="WP_226612472.1">
    <property type="nucleotide sequence ID" value="NZ_JAJAQI010000046.1"/>
</dbReference>
<accession>A0A9X1IH62</accession>
<proteinExistence type="predicted"/>
<sequence length="102" mass="10975">MNKRPNLAAVAAAAGSTRRRDLEPVPAPVPPPEAREAAGPRTRVGTKQIAAHFPEEVAWQLRALAVERKTTVQNLMAEALNDLFAKHGKPELAPLDRARGPA</sequence>
<evidence type="ECO:0000313" key="3">
    <source>
        <dbReference type="EMBL" id="MCB4824569.1"/>
    </source>
</evidence>
<name>A0A9X1IH62_9PROT</name>
<evidence type="ECO:0000313" key="4">
    <source>
        <dbReference type="Proteomes" id="UP001139311"/>
    </source>
</evidence>
<dbReference type="Pfam" id="PF20605">
    <property type="entry name" value="Antitox_RHH"/>
    <property type="match status" value="1"/>
</dbReference>
<dbReference type="EMBL" id="JAJAQI010000046">
    <property type="protein sequence ID" value="MCB4824569.1"/>
    <property type="molecule type" value="Genomic_DNA"/>
</dbReference>
<protein>
    <recommendedName>
        <fullName evidence="2">Antitoxin-like ribbon-helix-helix domain-containing protein</fullName>
    </recommendedName>
</protein>
<reference evidence="3" key="1">
    <citation type="submission" date="2021-10" db="EMBL/GenBank/DDBJ databases">
        <title>Roseicella aerolatum sp. nov., isolated from aerosols of e-waste dismantling site.</title>
        <authorList>
            <person name="Qin T."/>
        </authorList>
    </citation>
    <scope>NUCLEOTIDE SEQUENCE</scope>
    <source>
        <strain evidence="3">GB24</strain>
    </source>
</reference>
<feature type="domain" description="Antitoxin-like ribbon-helix-helix" evidence="2">
    <location>
        <begin position="43"/>
        <end position="91"/>
    </location>
</feature>
<evidence type="ECO:0000256" key="1">
    <source>
        <dbReference type="SAM" id="MobiDB-lite"/>
    </source>
</evidence>
<feature type="region of interest" description="Disordered" evidence="1">
    <location>
        <begin position="1"/>
        <end position="44"/>
    </location>
</feature>
<gene>
    <name evidence="3" type="ORF">LHA35_22845</name>
</gene>
<evidence type="ECO:0000259" key="2">
    <source>
        <dbReference type="Pfam" id="PF20605"/>
    </source>
</evidence>